<keyword evidence="4" id="KW-0408">Iron</keyword>
<dbReference type="InterPro" id="IPR035938">
    <property type="entry name" value="Hemerythrin-like_sf"/>
</dbReference>
<dbReference type="OrthoDB" id="5296936at2"/>
<evidence type="ECO:0000313" key="7">
    <source>
        <dbReference type="Proteomes" id="UP000266302"/>
    </source>
</evidence>
<dbReference type="PROSITE" id="PS00550">
    <property type="entry name" value="HEMERYTHRINS"/>
    <property type="match status" value="1"/>
</dbReference>
<dbReference type="InterPro" id="IPR012312">
    <property type="entry name" value="Hemerythrin-like"/>
</dbReference>
<dbReference type="EMBL" id="QXJC01000001">
    <property type="protein sequence ID" value="RIE00012.1"/>
    <property type="molecule type" value="Genomic_DNA"/>
</dbReference>
<dbReference type="AlphaFoldDB" id="A0A398CDT1"/>
<evidence type="ECO:0000256" key="1">
    <source>
        <dbReference type="ARBA" id="ARBA00010587"/>
    </source>
</evidence>
<keyword evidence="7" id="KW-1185">Reference proteome</keyword>
<dbReference type="SUPFAM" id="SSF47188">
    <property type="entry name" value="Hemerythrin-like"/>
    <property type="match status" value="1"/>
</dbReference>
<dbReference type="NCBIfam" id="TIGR02481">
    <property type="entry name" value="hemeryth_dom"/>
    <property type="match status" value="1"/>
</dbReference>
<dbReference type="PANTHER" id="PTHR37164:SF1">
    <property type="entry name" value="BACTERIOHEMERYTHRIN"/>
    <property type="match status" value="1"/>
</dbReference>
<reference evidence="6 7" key="1">
    <citation type="submission" date="2018-09" db="EMBL/GenBank/DDBJ databases">
        <title>Draft genome of Simplicispira sp. NY-02.</title>
        <authorList>
            <person name="Im W.T."/>
        </authorList>
    </citation>
    <scope>NUCLEOTIDE SEQUENCE [LARGE SCALE GENOMIC DNA]</scope>
    <source>
        <strain evidence="6 7">NY-02</strain>
    </source>
</reference>
<evidence type="ECO:0000256" key="4">
    <source>
        <dbReference type="ARBA" id="ARBA00023004"/>
    </source>
</evidence>
<proteinExistence type="inferred from homology"/>
<dbReference type="InterPro" id="IPR050669">
    <property type="entry name" value="Hemerythrin"/>
</dbReference>
<evidence type="ECO:0000256" key="3">
    <source>
        <dbReference type="ARBA" id="ARBA00022723"/>
    </source>
</evidence>
<dbReference type="NCBIfam" id="NF033749">
    <property type="entry name" value="bact_hemeryth"/>
    <property type="match status" value="1"/>
</dbReference>
<dbReference type="Gene3D" id="1.20.120.50">
    <property type="entry name" value="Hemerythrin-like"/>
    <property type="match status" value="1"/>
</dbReference>
<dbReference type="InterPro" id="IPR016131">
    <property type="entry name" value="Haemerythrin_Fe_BS"/>
</dbReference>
<evidence type="ECO:0000259" key="5">
    <source>
        <dbReference type="Pfam" id="PF01814"/>
    </source>
</evidence>
<organism evidence="6 7">
    <name type="scientific">Simplicispira hankyongi</name>
    <dbReference type="NCBI Taxonomy" id="2315688"/>
    <lineage>
        <taxon>Bacteria</taxon>
        <taxon>Pseudomonadati</taxon>
        <taxon>Pseudomonadota</taxon>
        <taxon>Betaproteobacteria</taxon>
        <taxon>Burkholderiales</taxon>
        <taxon>Comamonadaceae</taxon>
        <taxon>Simplicispira</taxon>
    </lineage>
</organism>
<dbReference type="PANTHER" id="PTHR37164">
    <property type="entry name" value="BACTERIOHEMERYTHRIN"/>
    <property type="match status" value="1"/>
</dbReference>
<dbReference type="GO" id="GO:0046872">
    <property type="term" value="F:metal ion binding"/>
    <property type="evidence" value="ECO:0007669"/>
    <property type="project" value="UniProtKB-KW"/>
</dbReference>
<evidence type="ECO:0000256" key="2">
    <source>
        <dbReference type="ARBA" id="ARBA00022621"/>
    </source>
</evidence>
<dbReference type="Proteomes" id="UP000266302">
    <property type="component" value="Unassembled WGS sequence"/>
</dbReference>
<protein>
    <submittedName>
        <fullName evidence="6">Hemerythrin</fullName>
    </submittedName>
</protein>
<name>A0A398CDT1_9BURK</name>
<sequence length="148" mass="16642">MAYFEWGPDLEIDHGQIDADHRQLVGLVNELHTATSQGQGQAVVAGVMVRLITYTQQHFSREEQLMESSAFPALMGHCKKHKQIIAELMALAEKQEAGSITVASQLSSLMRDWLSLHIRRSDRELVAFLKTKKLASQGPRPVRKVPLR</sequence>
<dbReference type="GO" id="GO:0005344">
    <property type="term" value="F:oxygen carrier activity"/>
    <property type="evidence" value="ECO:0007669"/>
    <property type="project" value="UniProtKB-KW"/>
</dbReference>
<keyword evidence="3" id="KW-0479">Metal-binding</keyword>
<feature type="domain" description="Hemerythrin-like" evidence="5">
    <location>
        <begin position="16"/>
        <end position="128"/>
    </location>
</feature>
<keyword evidence="2" id="KW-0813">Transport</keyword>
<dbReference type="RefSeq" id="WP_119108453.1">
    <property type="nucleotide sequence ID" value="NZ_QXJC01000001.1"/>
</dbReference>
<dbReference type="InterPro" id="IPR012827">
    <property type="entry name" value="Hemerythrin_metal-bd"/>
</dbReference>
<dbReference type="Pfam" id="PF01814">
    <property type="entry name" value="Hemerythrin"/>
    <property type="match status" value="1"/>
</dbReference>
<comment type="similarity">
    <text evidence="1">Belongs to the hemerythrin family.</text>
</comment>
<evidence type="ECO:0000313" key="6">
    <source>
        <dbReference type="EMBL" id="RIE00012.1"/>
    </source>
</evidence>
<gene>
    <name evidence="6" type="ORF">D3F03_06460</name>
</gene>
<accession>A0A398CDT1</accession>
<keyword evidence="2" id="KW-0561">Oxygen transport</keyword>
<dbReference type="CDD" id="cd12107">
    <property type="entry name" value="Hemerythrin"/>
    <property type="match status" value="1"/>
</dbReference>
<comment type="caution">
    <text evidence="6">The sequence shown here is derived from an EMBL/GenBank/DDBJ whole genome shotgun (WGS) entry which is preliminary data.</text>
</comment>